<evidence type="ECO:0000256" key="2">
    <source>
        <dbReference type="ARBA" id="ARBA00023015"/>
    </source>
</evidence>
<protein>
    <submittedName>
        <fullName evidence="6">LysR family transcriptional regulator</fullName>
    </submittedName>
</protein>
<comment type="similarity">
    <text evidence="1">Belongs to the LysR transcriptional regulatory family.</text>
</comment>
<dbReference type="InterPro" id="IPR036388">
    <property type="entry name" value="WH-like_DNA-bd_sf"/>
</dbReference>
<dbReference type="InterPro" id="IPR036390">
    <property type="entry name" value="WH_DNA-bd_sf"/>
</dbReference>
<dbReference type="Proteomes" id="UP001017257">
    <property type="component" value="Chromosome"/>
</dbReference>
<name>A0ABY5RSP1_9HYPH</name>
<dbReference type="RefSeq" id="WP_247654495.1">
    <property type="nucleotide sequence ID" value="NZ_CP102845.1"/>
</dbReference>
<feature type="domain" description="HTH lysR-type" evidence="5">
    <location>
        <begin position="23"/>
        <end position="80"/>
    </location>
</feature>
<evidence type="ECO:0000256" key="4">
    <source>
        <dbReference type="ARBA" id="ARBA00023163"/>
    </source>
</evidence>
<dbReference type="PANTHER" id="PTHR30419">
    <property type="entry name" value="HTH-TYPE TRANSCRIPTIONAL REGULATOR YBHD"/>
    <property type="match status" value="1"/>
</dbReference>
<dbReference type="PROSITE" id="PS50931">
    <property type="entry name" value="HTH_LYSR"/>
    <property type="match status" value="1"/>
</dbReference>
<evidence type="ECO:0000313" key="7">
    <source>
        <dbReference type="Proteomes" id="UP001017257"/>
    </source>
</evidence>
<dbReference type="EMBL" id="CP102845">
    <property type="protein sequence ID" value="UVF19227.1"/>
    <property type="molecule type" value="Genomic_DNA"/>
</dbReference>
<accession>A0ABY5RSP1</accession>
<dbReference type="InterPro" id="IPR000847">
    <property type="entry name" value="LysR_HTH_N"/>
</dbReference>
<proteinExistence type="inferred from homology"/>
<dbReference type="SUPFAM" id="SSF46785">
    <property type="entry name" value="Winged helix' DNA-binding domain"/>
    <property type="match status" value="1"/>
</dbReference>
<dbReference type="InterPro" id="IPR050950">
    <property type="entry name" value="HTH-type_LysR_regulators"/>
</dbReference>
<keyword evidence="7" id="KW-1185">Reference proteome</keyword>
<dbReference type="Gene3D" id="3.40.190.10">
    <property type="entry name" value="Periplasmic binding protein-like II"/>
    <property type="match status" value="2"/>
</dbReference>
<evidence type="ECO:0000313" key="6">
    <source>
        <dbReference type="EMBL" id="UVF19227.1"/>
    </source>
</evidence>
<keyword evidence="3" id="KW-0238">DNA-binding</keyword>
<evidence type="ECO:0000259" key="5">
    <source>
        <dbReference type="PROSITE" id="PS50931"/>
    </source>
</evidence>
<dbReference type="InterPro" id="IPR005119">
    <property type="entry name" value="LysR_subst-bd"/>
</dbReference>
<dbReference type="Pfam" id="PF00126">
    <property type="entry name" value="HTH_1"/>
    <property type="match status" value="1"/>
</dbReference>
<keyword evidence="2" id="KW-0805">Transcription regulation</keyword>
<evidence type="ECO:0000256" key="3">
    <source>
        <dbReference type="ARBA" id="ARBA00023125"/>
    </source>
</evidence>
<organism evidence="6 7">
    <name type="scientific">Microvirga terrae</name>
    <dbReference type="NCBI Taxonomy" id="2740529"/>
    <lineage>
        <taxon>Bacteria</taxon>
        <taxon>Pseudomonadati</taxon>
        <taxon>Pseudomonadota</taxon>
        <taxon>Alphaproteobacteria</taxon>
        <taxon>Hyphomicrobiales</taxon>
        <taxon>Methylobacteriaceae</taxon>
        <taxon>Microvirga</taxon>
    </lineage>
</organism>
<gene>
    <name evidence="6" type="ORF">HPT29_022775</name>
</gene>
<evidence type="ECO:0000256" key="1">
    <source>
        <dbReference type="ARBA" id="ARBA00009437"/>
    </source>
</evidence>
<dbReference type="Gene3D" id="1.10.10.10">
    <property type="entry name" value="Winged helix-like DNA-binding domain superfamily/Winged helix DNA-binding domain"/>
    <property type="match status" value="1"/>
</dbReference>
<keyword evidence="4" id="KW-0804">Transcription</keyword>
<dbReference type="SUPFAM" id="SSF53850">
    <property type="entry name" value="Periplasmic binding protein-like II"/>
    <property type="match status" value="1"/>
</dbReference>
<dbReference type="Pfam" id="PF03466">
    <property type="entry name" value="LysR_substrate"/>
    <property type="match status" value="1"/>
</dbReference>
<sequence length="315" mass="33810">MKKANNSGKHEQIFLISAGQGSMDIRQLKTFIAIAEHGTFAKAADTVGLTPSAVSQQIQALEIEVQAELFDRSTRPMTLNSHGLQMLDAARNLVRSADDVIDAISGKAITGTFTIGSIRSSVLSLLPRAIVALKADYPDLKIKLHVANSDGLLNDVVSGRLDSAMVAEHSGVPAALRWSPFINEPLFAIAPPGTPQMSATEMLSTLPYVRFNSRFRLTQLIDTELARSGIVTNLIAETDTMTAVVACVVNGLGASVAPYSALKEALGEVVSAPFGNPQVHRQIGLIERRTSTRTIVIDRLHQHLVSFSGEYGVAR</sequence>
<reference evidence="6" key="1">
    <citation type="submission" date="2022-08" db="EMBL/GenBank/DDBJ databases">
        <title>Microvirga terrae sp. nov., isolated from soil.</title>
        <authorList>
            <person name="Kim K.H."/>
            <person name="Seo Y.L."/>
            <person name="Kim J.M."/>
            <person name="Lee J.K."/>
            <person name="Han D.M."/>
            <person name="Jeon C.O."/>
        </authorList>
    </citation>
    <scope>NUCLEOTIDE SEQUENCE</scope>
    <source>
        <strain evidence="6">R24</strain>
    </source>
</reference>